<dbReference type="Gene3D" id="2.60.40.4070">
    <property type="match status" value="1"/>
</dbReference>
<proteinExistence type="predicted"/>
<evidence type="ECO:0000313" key="4">
    <source>
        <dbReference type="Proteomes" id="UP000659388"/>
    </source>
</evidence>
<dbReference type="Pfam" id="PF13205">
    <property type="entry name" value="Big_5"/>
    <property type="match status" value="2"/>
</dbReference>
<dbReference type="InterPro" id="IPR032812">
    <property type="entry name" value="SbsA_Ig"/>
</dbReference>
<dbReference type="AlphaFoldDB" id="A0A937JXG6"/>
<protein>
    <submittedName>
        <fullName evidence="3">Lamin tail domain-containing protein</fullName>
    </submittedName>
</protein>
<comment type="caution">
    <text evidence="3">The sequence shown here is derived from an EMBL/GenBank/DDBJ whole genome shotgun (WGS) entry which is preliminary data.</text>
</comment>
<dbReference type="Gene3D" id="2.60.120.560">
    <property type="entry name" value="Exo-inulinase, domain 1"/>
    <property type="match status" value="1"/>
</dbReference>
<feature type="domain" description="LTD" evidence="2">
    <location>
        <begin position="594"/>
        <end position="711"/>
    </location>
</feature>
<evidence type="ECO:0000313" key="3">
    <source>
        <dbReference type="EMBL" id="MBL3654609.1"/>
    </source>
</evidence>
<dbReference type="SUPFAM" id="SSF74853">
    <property type="entry name" value="Lamin A/C globular tail domain"/>
    <property type="match status" value="2"/>
</dbReference>
<name>A0A937JXG6_9BACT</name>
<sequence>MFLYILCGILLQMNGFVWQIFFKTNIILALIFSTAPVHAQFFDDFEDGDFTNNPVWSGNNELWTISGDRLQSNSEGAADYYLSTQNTLATNVEFEFFVNLKFGTSGSNYVDVYLLADDEDLSLVQNGYFIRIGDTEDHIAFYRVLAGSESLLFSSENGIVGSTSENPFGIRMLRDEAGLWTLLADEGVTGNYVEIGSILDDDVLSSSHFGIFIKQSTAMSPRKNHYFDDFSVRPIGADVRPPAVASIDFLSNTQWQVQFSEEVATESAEETSNYIINNSINPQAVVLGENNLSVILTFSETFQTAENYELSINYIEDLAGNVMEGYNSVFTFYLTEEVTFKDVLINEIMADFAPSIGLPEAEYVEIFNRSDKTFYLDSWVLHDATTSGSIEAVYLIPEDYLILTAAENRELLQSYGRVAVVDPWPSLNNGSDQLLISDGTFPIDSVNYDDAWYNSSSKASGGWSLELIDPENTCGGEGNWTASIDDMGGTPGAVNSVLSELPDNLGPEIHKVFAVAEDSILVQFNETLNKESVQVDDFTLNPTVEVDTVFVNSDLQSVWIVLSSRLNNGVSYKMQVSGITDCSGNRVTENDPFSFSLIENAEPGDVIINEILFNPRSEGVDFVEIYNNSSKHINLKNWTLWNDQDSKLISEDHWVLAPKEYLAFTEDAVVLKEQYPLGVETSFFEMPSLPSYPNGEGTVQIVSAQDLRQDSITYSEDQHFELINNVDGVSLERISFSAQASDNNNWKSAASSVGYATPGYINSQVIRSNSGVVGEIVIDPMIIIPDGSGQADFATISYHFEQPGFIANVEVFDVNGQPIRTLAENDYLSDQGFYTWDGTTSEGNKARMGYYIIYFQVFNANGQAKVYKNKVVVGSQF</sequence>
<dbReference type="InterPro" id="IPR036415">
    <property type="entry name" value="Lamin_tail_dom_sf"/>
</dbReference>
<dbReference type="Pfam" id="PF00932">
    <property type="entry name" value="LTD"/>
    <property type="match status" value="1"/>
</dbReference>
<keyword evidence="1" id="KW-0732">Signal</keyword>
<dbReference type="EMBL" id="JAESIY010000001">
    <property type="protein sequence ID" value="MBL3654609.1"/>
    <property type="molecule type" value="Genomic_DNA"/>
</dbReference>
<dbReference type="InterPro" id="IPR001322">
    <property type="entry name" value="Lamin_tail_dom"/>
</dbReference>
<dbReference type="Proteomes" id="UP000659388">
    <property type="component" value="Unassembled WGS sequence"/>
</dbReference>
<dbReference type="PROSITE" id="PS51841">
    <property type="entry name" value="LTD"/>
    <property type="match status" value="1"/>
</dbReference>
<accession>A0A937JXG6</accession>
<evidence type="ECO:0000259" key="2">
    <source>
        <dbReference type="PROSITE" id="PS51841"/>
    </source>
</evidence>
<gene>
    <name evidence="3" type="ORF">JL102_00585</name>
</gene>
<organism evidence="3 4">
    <name type="scientific">Fulvivirga sediminis</name>
    <dbReference type="NCBI Taxonomy" id="2803949"/>
    <lineage>
        <taxon>Bacteria</taxon>
        <taxon>Pseudomonadati</taxon>
        <taxon>Bacteroidota</taxon>
        <taxon>Cytophagia</taxon>
        <taxon>Cytophagales</taxon>
        <taxon>Fulvivirgaceae</taxon>
        <taxon>Fulvivirga</taxon>
    </lineage>
</organism>
<dbReference type="Gene3D" id="2.60.40.1260">
    <property type="entry name" value="Lamin Tail domain"/>
    <property type="match status" value="1"/>
</dbReference>
<evidence type="ECO:0000256" key="1">
    <source>
        <dbReference type="ARBA" id="ARBA00022729"/>
    </source>
</evidence>
<dbReference type="Gene3D" id="2.60.40.1220">
    <property type="match status" value="2"/>
</dbReference>
<dbReference type="RefSeq" id="WP_202241560.1">
    <property type="nucleotide sequence ID" value="NZ_JAESIY010000001.1"/>
</dbReference>
<keyword evidence="4" id="KW-1185">Reference proteome</keyword>
<reference evidence="3" key="1">
    <citation type="submission" date="2021-01" db="EMBL/GenBank/DDBJ databases">
        <title>Fulvivirga kasyanovii gen. nov., sp nov., a novel member of the phylum Bacteroidetes isolated from seawater in a mussel farm.</title>
        <authorList>
            <person name="Zhao L.-H."/>
            <person name="Wang Z.-J."/>
        </authorList>
    </citation>
    <scope>NUCLEOTIDE SEQUENCE</scope>
    <source>
        <strain evidence="3">2943</strain>
    </source>
</reference>
<dbReference type="InterPro" id="IPR014755">
    <property type="entry name" value="Cu-Rt/internalin_Ig-like"/>
</dbReference>